<accession>A0A8H7C078</accession>
<sequence length="663" mass="76067">MGETESSAKALEKALRKRAQHEYEFILFEQTDIAERLANTKKRKQQKGDEEEEEQGGQVREIPTELLIAVENDNVFIDGLETSVATHLKHEALKLYNQYLTACDNKRTMISMGLNSILDLTDNYPHGQSALFTRSQYKYLKKRFSAADLRNEISPALEKNLAEIEADAKRGNLELAYRNAVIKQANSTDRDEKFAYYLYAHSLELLLDHANLLRFLAMGETESSAKALEKALRKRAQHEYEFILFEQTDIAERLANTKKRKQQKGDEEEEEQGGQVREIPTELLIAVENDNVFIDGLETSVATHLKHEALKLYNQYLTACDNKRTMISMGLNSILDLTDNYPHGQSALFTRSQYKYLKKRFSAADLRNEISPALEKNLAEIEADAKRGNLELAYRNAVIKQANSTDRDEKFAYYLYAHSLELLLDHAYMFEGSIDLSETDYAIKCWGPVIEHLMARTSVRCKWGDTVCSLHAEKFKVDLRIINDRIKNEHDISQAEFARDNANPIKLSDDHIKVLLEAKQLTDMFHQRYHCDQAAKVAQFYGYEATFCDVVLSADGLYVATVSGRHTWPVSCGQLFRLRSLYITLIAYKNHILRLRELINGAERENTRNQLSCRKLRFANTTSNNQPQKEDKTLWLRDTWMAPRNGGQSLPSLPKHLFSHTGA</sequence>
<feature type="region of interest" description="Disordered" evidence="1">
    <location>
        <begin position="39"/>
        <end position="59"/>
    </location>
</feature>
<proteinExistence type="predicted"/>
<keyword evidence="3" id="KW-1185">Reference proteome</keyword>
<comment type="caution">
    <text evidence="2">The sequence shown here is derived from an EMBL/GenBank/DDBJ whole genome shotgun (WGS) entry which is preliminary data.</text>
</comment>
<evidence type="ECO:0000313" key="3">
    <source>
        <dbReference type="Proteomes" id="UP000605846"/>
    </source>
</evidence>
<organism evidence="2 3">
    <name type="scientific">Apophysomyces ossiformis</name>
    <dbReference type="NCBI Taxonomy" id="679940"/>
    <lineage>
        <taxon>Eukaryota</taxon>
        <taxon>Fungi</taxon>
        <taxon>Fungi incertae sedis</taxon>
        <taxon>Mucoromycota</taxon>
        <taxon>Mucoromycotina</taxon>
        <taxon>Mucoromycetes</taxon>
        <taxon>Mucorales</taxon>
        <taxon>Mucorineae</taxon>
        <taxon>Mucoraceae</taxon>
        <taxon>Apophysomyces</taxon>
    </lineage>
</organism>
<dbReference type="AlphaFoldDB" id="A0A8H7C078"/>
<protein>
    <submittedName>
        <fullName evidence="2">Uncharacterized protein</fullName>
    </submittedName>
</protein>
<dbReference type="Proteomes" id="UP000605846">
    <property type="component" value="Unassembled WGS sequence"/>
</dbReference>
<dbReference type="EMBL" id="JABAYA010000014">
    <property type="protein sequence ID" value="KAF7730684.1"/>
    <property type="molecule type" value="Genomic_DNA"/>
</dbReference>
<evidence type="ECO:0000313" key="2">
    <source>
        <dbReference type="EMBL" id="KAF7730684.1"/>
    </source>
</evidence>
<evidence type="ECO:0000256" key="1">
    <source>
        <dbReference type="SAM" id="MobiDB-lite"/>
    </source>
</evidence>
<name>A0A8H7C078_9FUNG</name>
<gene>
    <name evidence="2" type="ORF">EC973_001633</name>
</gene>
<dbReference type="OrthoDB" id="2234393at2759"/>
<reference evidence="2" key="1">
    <citation type="submission" date="2020-01" db="EMBL/GenBank/DDBJ databases">
        <title>Genome Sequencing of Three Apophysomyces-Like Fungal Strains Confirms a Novel Fungal Genus in the Mucoromycota with divergent Burkholderia-like Endosymbiotic Bacteria.</title>
        <authorList>
            <person name="Stajich J.E."/>
            <person name="Macias A.M."/>
            <person name="Carter-House D."/>
            <person name="Lovett B."/>
            <person name="Kasson L.R."/>
            <person name="Berry K."/>
            <person name="Grigoriev I."/>
            <person name="Chang Y."/>
            <person name="Spatafora J."/>
            <person name="Kasson M.T."/>
        </authorList>
    </citation>
    <scope>NUCLEOTIDE SEQUENCE</scope>
    <source>
        <strain evidence="2">NRRL A-21654</strain>
    </source>
</reference>